<dbReference type="OrthoDB" id="25402at2759"/>
<dbReference type="InterPro" id="IPR036397">
    <property type="entry name" value="RNaseH_sf"/>
</dbReference>
<sequence length="118" mass="13545">MSLSPTDAVRAIALLQNKRRDTTALETKNHPKEVRELRSRFCFRSSDGHQRMWRKSGECYTRITLLQNLGGSVMVWEGTCMGACTALVVVEEEAMNAHNYIRDVLESHVIRSCLIYWV</sequence>
<evidence type="ECO:0000313" key="1">
    <source>
        <dbReference type="EMBL" id="RZC31768.1"/>
    </source>
</evidence>
<dbReference type="GO" id="GO:0003676">
    <property type="term" value="F:nucleic acid binding"/>
    <property type="evidence" value="ECO:0007669"/>
    <property type="project" value="InterPro"/>
</dbReference>
<comment type="caution">
    <text evidence="1">The sequence shown here is derived from an EMBL/GenBank/DDBJ whole genome shotgun (WGS) entry which is preliminary data.</text>
</comment>
<organism evidence="1 2">
    <name type="scientific">Asbolus verrucosus</name>
    <name type="common">Desert ironclad beetle</name>
    <dbReference type="NCBI Taxonomy" id="1661398"/>
    <lineage>
        <taxon>Eukaryota</taxon>
        <taxon>Metazoa</taxon>
        <taxon>Ecdysozoa</taxon>
        <taxon>Arthropoda</taxon>
        <taxon>Hexapoda</taxon>
        <taxon>Insecta</taxon>
        <taxon>Pterygota</taxon>
        <taxon>Neoptera</taxon>
        <taxon>Endopterygota</taxon>
        <taxon>Coleoptera</taxon>
        <taxon>Polyphaga</taxon>
        <taxon>Cucujiformia</taxon>
        <taxon>Tenebrionidae</taxon>
        <taxon>Pimeliinae</taxon>
        <taxon>Asbolus</taxon>
    </lineage>
</organism>
<gene>
    <name evidence="1" type="ORF">BDFB_014215</name>
</gene>
<reference evidence="1 2" key="1">
    <citation type="submission" date="2017-03" db="EMBL/GenBank/DDBJ databases">
        <title>Genome of the blue death feigning beetle - Asbolus verrucosus.</title>
        <authorList>
            <person name="Rider S.D."/>
        </authorList>
    </citation>
    <scope>NUCLEOTIDE SEQUENCE [LARGE SCALE GENOMIC DNA]</scope>
    <source>
        <strain evidence="1">Butters</strain>
        <tissue evidence="1">Head and leg muscle</tissue>
    </source>
</reference>
<name>A0A482VH64_ASBVE</name>
<evidence type="ECO:0000313" key="2">
    <source>
        <dbReference type="Proteomes" id="UP000292052"/>
    </source>
</evidence>
<dbReference type="EMBL" id="QDEB01102687">
    <property type="protein sequence ID" value="RZC31768.1"/>
    <property type="molecule type" value="Genomic_DNA"/>
</dbReference>
<proteinExistence type="predicted"/>
<dbReference type="Proteomes" id="UP000292052">
    <property type="component" value="Unassembled WGS sequence"/>
</dbReference>
<dbReference type="AlphaFoldDB" id="A0A482VH64"/>
<accession>A0A482VH64</accession>
<keyword evidence="2" id="KW-1185">Reference proteome</keyword>
<protein>
    <submittedName>
        <fullName evidence="1">Uncharacterized protein</fullName>
    </submittedName>
</protein>
<dbReference type="Gene3D" id="3.30.420.10">
    <property type="entry name" value="Ribonuclease H-like superfamily/Ribonuclease H"/>
    <property type="match status" value="1"/>
</dbReference>